<evidence type="ECO:0000256" key="6">
    <source>
        <dbReference type="PROSITE-ProRule" id="PRU00042"/>
    </source>
</evidence>
<keyword evidence="3" id="KW-0489">Methyltransferase</keyword>
<protein>
    <recommendedName>
        <fullName evidence="14">Histone-lysine N-methyltransferase SUVR5</fullName>
    </recommendedName>
</protein>
<accession>A0A8T2VGI8</accession>
<feature type="domain" description="SET" evidence="9">
    <location>
        <begin position="1272"/>
        <end position="1402"/>
    </location>
</feature>
<name>A0A8T2VGI8_CERRI</name>
<dbReference type="Gene3D" id="3.30.160.60">
    <property type="entry name" value="Classic Zinc Finger"/>
    <property type="match status" value="2"/>
</dbReference>
<dbReference type="PROSITE" id="PS50867">
    <property type="entry name" value="PRE_SET"/>
    <property type="match status" value="1"/>
</dbReference>
<proteinExistence type="predicted"/>
<dbReference type="InterPro" id="IPR046341">
    <property type="entry name" value="SET_dom_sf"/>
</dbReference>
<keyword evidence="6" id="KW-0479">Metal-binding</keyword>
<dbReference type="SMART" id="SM00317">
    <property type="entry name" value="SET"/>
    <property type="match status" value="1"/>
</dbReference>
<dbReference type="GO" id="GO:0042054">
    <property type="term" value="F:histone methyltransferase activity"/>
    <property type="evidence" value="ECO:0007669"/>
    <property type="project" value="InterPro"/>
</dbReference>
<dbReference type="Pfam" id="PF05033">
    <property type="entry name" value="Pre-SET"/>
    <property type="match status" value="1"/>
</dbReference>
<feature type="region of interest" description="Disordered" evidence="7">
    <location>
        <begin position="589"/>
        <end position="608"/>
    </location>
</feature>
<dbReference type="InterPro" id="IPR003616">
    <property type="entry name" value="Post-SET_dom"/>
</dbReference>
<dbReference type="PROSITE" id="PS50157">
    <property type="entry name" value="ZINC_FINGER_C2H2_2"/>
    <property type="match status" value="4"/>
</dbReference>
<dbReference type="PROSITE" id="PS00028">
    <property type="entry name" value="ZINC_FINGER_C2H2_1"/>
    <property type="match status" value="5"/>
</dbReference>
<keyword evidence="2" id="KW-0158">Chromosome</keyword>
<feature type="domain" description="Pre-SET" evidence="10">
    <location>
        <begin position="1193"/>
        <end position="1269"/>
    </location>
</feature>
<dbReference type="PROSITE" id="PS50280">
    <property type="entry name" value="SET"/>
    <property type="match status" value="1"/>
</dbReference>
<evidence type="ECO:0000256" key="4">
    <source>
        <dbReference type="ARBA" id="ARBA00022679"/>
    </source>
</evidence>
<dbReference type="SMART" id="SM00355">
    <property type="entry name" value="ZnF_C2H2"/>
    <property type="match status" value="5"/>
</dbReference>
<dbReference type="InterPro" id="IPR040689">
    <property type="entry name" value="SUVR5_Znf-C2H2_3rpt"/>
</dbReference>
<dbReference type="OMA" id="RCARADC"/>
<dbReference type="Pfam" id="PF18868">
    <property type="entry name" value="zf-C2H2_3rep"/>
    <property type="match status" value="1"/>
</dbReference>
<dbReference type="GO" id="GO:0032259">
    <property type="term" value="P:methylation"/>
    <property type="evidence" value="ECO:0007669"/>
    <property type="project" value="UniProtKB-KW"/>
</dbReference>
<evidence type="ECO:0000256" key="2">
    <source>
        <dbReference type="ARBA" id="ARBA00022454"/>
    </source>
</evidence>
<evidence type="ECO:0008006" key="14">
    <source>
        <dbReference type="Google" id="ProtNLM"/>
    </source>
</evidence>
<comment type="subcellular location">
    <subcellularLocation>
        <location evidence="1">Chromosome</location>
    </subcellularLocation>
</comment>
<dbReference type="Proteomes" id="UP000825935">
    <property type="component" value="Chromosome 1"/>
</dbReference>
<feature type="domain" description="C2H2-type" evidence="8">
    <location>
        <begin position="861"/>
        <end position="889"/>
    </location>
</feature>
<keyword evidence="6" id="KW-0862">Zinc</keyword>
<dbReference type="Pfam" id="PF00856">
    <property type="entry name" value="SET"/>
    <property type="match status" value="1"/>
</dbReference>
<dbReference type="GO" id="GO:0005634">
    <property type="term" value="C:nucleus"/>
    <property type="evidence" value="ECO:0007669"/>
    <property type="project" value="InterPro"/>
</dbReference>
<reference evidence="12" key="1">
    <citation type="submission" date="2021-08" db="EMBL/GenBank/DDBJ databases">
        <title>WGS assembly of Ceratopteris richardii.</title>
        <authorList>
            <person name="Marchant D.B."/>
            <person name="Chen G."/>
            <person name="Jenkins J."/>
            <person name="Shu S."/>
            <person name="Leebens-Mack J."/>
            <person name="Grimwood J."/>
            <person name="Schmutz J."/>
            <person name="Soltis P."/>
            <person name="Soltis D."/>
            <person name="Chen Z.-H."/>
        </authorList>
    </citation>
    <scope>NUCLEOTIDE SEQUENCE</scope>
    <source>
        <strain evidence="12">Whitten #5841</strain>
        <tissue evidence="12">Leaf</tissue>
    </source>
</reference>
<keyword evidence="13" id="KW-1185">Reference proteome</keyword>
<dbReference type="EMBL" id="CM035406">
    <property type="protein sequence ID" value="KAH7446442.1"/>
    <property type="molecule type" value="Genomic_DNA"/>
</dbReference>
<comment type="caution">
    <text evidence="12">The sequence shown here is derived from an EMBL/GenBank/DDBJ whole genome shotgun (WGS) entry which is preliminary data.</text>
</comment>
<dbReference type="OrthoDB" id="308383at2759"/>
<dbReference type="SUPFAM" id="SSF82199">
    <property type="entry name" value="SET domain"/>
    <property type="match status" value="1"/>
</dbReference>
<evidence type="ECO:0000259" key="8">
    <source>
        <dbReference type="PROSITE" id="PS50157"/>
    </source>
</evidence>
<feature type="compositionally biased region" description="Basic and acidic residues" evidence="7">
    <location>
        <begin position="70"/>
        <end position="79"/>
    </location>
</feature>
<evidence type="ECO:0000256" key="7">
    <source>
        <dbReference type="SAM" id="MobiDB-lite"/>
    </source>
</evidence>
<evidence type="ECO:0000259" key="9">
    <source>
        <dbReference type="PROSITE" id="PS50280"/>
    </source>
</evidence>
<feature type="domain" description="Post-SET" evidence="11">
    <location>
        <begin position="1409"/>
        <end position="1425"/>
    </location>
</feature>
<dbReference type="PANTHER" id="PTHR47325:SF1">
    <property type="entry name" value="HISTONE-LYSINE N-METHYLTRANSFERASE SUVR5"/>
    <property type="match status" value="1"/>
</dbReference>
<dbReference type="SMART" id="SM00468">
    <property type="entry name" value="PreSET"/>
    <property type="match status" value="1"/>
</dbReference>
<feature type="region of interest" description="Disordered" evidence="7">
    <location>
        <begin position="1085"/>
        <end position="1104"/>
    </location>
</feature>
<sequence length="1425" mass="160075">MYVCWGQFADTKVSLREINMGGDEDGNLESWDQKFSAMDLASEVRLSSSITPEAVVSHLDLASVANIKEENELQGHSEQEIPETSSLKSTIEAPYPPPSTPELEHDSKSHGNQFSSPTLAHLMGEGRVPLWIKWRGKWQAGLQCSLEDCPAQTVKAMPTYGKKSYIVVYFPSSKSFVWTDWQLVCPISEHPEPLAFGTHQSGRDSVADLNGARQCMLRKIGSALLDISDCLPLQAVVDCARTVSFWKDYAKDADRATTYQELGCLLVTMKKMILPTFIKDSWLQDSSENWMQQCERAETAASVEKLAKELKNAVVWDEVGKLWDQVEQVKLGSEWKTWKENSVNESNTYITGHRRPLDEQCSDIDGGHDNQHFLLYDGIKDDAIQDRKRVKIEDNSSVPELKDRNAYIVSVSAASNETRSSSLTPHKSSANELANALHDKKKGKRPMVDARRDDSSGLICIGTTKYRRRCTHKAKDGSVYCLKHMVKLDNADNHAADPSSGEISGRMEPKLHLDQSVKDVTFSKKQKLVTVNAGQSTLTCSKTAKLASKKAVHFANSMRCIGWCGNGLQCSHRAKVGFSYCEKHLPSSVKGHERSFPNNDTERHRSQENSMCLKRVRKLVNEYINVRLGEDGAQSSDHTNTCQRMIDAICAQLNGNLSVSETLYKLVSSEMDNLKRHFEQEVTEVQAPSSGPFPALLDEAGCSKGSAGGEVLIEQLSNVELLNHVTMQSTTSISGYRCRFCTQDFNELNTLGEHWRSSHKKEAQKHFRRFACKHCNLPFTNKKGLYRHRNSHHPEMCSPTKSSLLAVCKVCSGQFTNFDELWKHVICSHSDQLCTFGPVSRSKDLSTTPWMVQGPESFDFGKCSDCDKRFSTYTELQQHRECSHKSEDADLHRENSESISSKKDELKFKCKHCGLRFRLLPDLGRHHQAEHKPAQNVKSKTTREDESLYRTDDEWKSNIEGQKEQKKLQKLNVRRAPMLSPTSETTSTTQNAVHSNQVIAVDARGYNGPFPPESDILAIARSVCCINKLCSVFQEKYTWLPESLALEVSRLCNEANITLEILREGYICPNSCKHVKPSRSISLSTNDLSSSLQRNDPSNNTHQPTHVKDIVIANRKGCLNDKLVLCEDISFGKERVPIPCVVDADALGPCSCPICFGTTNNDPETLKPWLHFTYVVQRTLDPSLGLDTESSGLGCSCQGSQCLSAQCEHVHIFDNDNNDAEDIYGQPMMGRFPYDDQGCIILEEGYLVYECNSLCSCHESCQNRVLQKGVGVRLEVYKTRHKGWAVRAAQHIVRGTFVCEYIGEVLDDFEANKRGERYDKEGCSYLYDIDAHIRIGRRGRSKPFVIDATKFGNVARFINHSCSPNLVNYQVLVESMDCQLAHIGLYATRDIDVGEELAYDYRYKLLPGKGCPCHCGAKDCRGRLY</sequence>
<feature type="domain" description="C2H2-type" evidence="8">
    <location>
        <begin position="736"/>
        <end position="764"/>
    </location>
</feature>
<feature type="compositionally biased region" description="Polar residues" evidence="7">
    <location>
        <begin position="1093"/>
        <end position="1104"/>
    </location>
</feature>
<evidence type="ECO:0000256" key="1">
    <source>
        <dbReference type="ARBA" id="ARBA00004286"/>
    </source>
</evidence>
<dbReference type="PANTHER" id="PTHR47325">
    <property type="entry name" value="HISTONE-LYSINE N-METHYLTRANSFERASE SUVR5"/>
    <property type="match status" value="1"/>
</dbReference>
<evidence type="ECO:0000313" key="13">
    <source>
        <dbReference type="Proteomes" id="UP000825935"/>
    </source>
</evidence>
<dbReference type="Gene3D" id="2.170.270.10">
    <property type="entry name" value="SET domain"/>
    <property type="match status" value="1"/>
</dbReference>
<keyword evidence="4" id="KW-0808">Transferase</keyword>
<dbReference type="SUPFAM" id="SSF57667">
    <property type="entry name" value="beta-beta-alpha zinc fingers"/>
    <property type="match status" value="1"/>
</dbReference>
<evidence type="ECO:0000259" key="10">
    <source>
        <dbReference type="PROSITE" id="PS50867"/>
    </source>
</evidence>
<evidence type="ECO:0000313" key="12">
    <source>
        <dbReference type="EMBL" id="KAH7446442.1"/>
    </source>
</evidence>
<gene>
    <name evidence="12" type="ORF">KP509_01G055800</name>
</gene>
<feature type="domain" description="C2H2-type" evidence="8">
    <location>
        <begin position="908"/>
        <end position="936"/>
    </location>
</feature>
<dbReference type="GO" id="GO:0005694">
    <property type="term" value="C:chromosome"/>
    <property type="evidence" value="ECO:0007669"/>
    <property type="project" value="UniProtKB-SubCell"/>
</dbReference>
<feature type="domain" description="C2H2-type" evidence="8">
    <location>
        <begin position="770"/>
        <end position="797"/>
    </location>
</feature>
<feature type="compositionally biased region" description="Basic and acidic residues" evidence="7">
    <location>
        <begin position="589"/>
        <end position="607"/>
    </location>
</feature>
<organism evidence="12 13">
    <name type="scientific">Ceratopteris richardii</name>
    <name type="common">Triangle waterfern</name>
    <dbReference type="NCBI Taxonomy" id="49495"/>
    <lineage>
        <taxon>Eukaryota</taxon>
        <taxon>Viridiplantae</taxon>
        <taxon>Streptophyta</taxon>
        <taxon>Embryophyta</taxon>
        <taxon>Tracheophyta</taxon>
        <taxon>Polypodiopsida</taxon>
        <taxon>Polypodiidae</taxon>
        <taxon>Polypodiales</taxon>
        <taxon>Pteridineae</taxon>
        <taxon>Pteridaceae</taxon>
        <taxon>Parkerioideae</taxon>
        <taxon>Ceratopteris</taxon>
    </lineage>
</organism>
<keyword evidence="6" id="KW-0863">Zinc-finger</keyword>
<dbReference type="InterPro" id="IPR007728">
    <property type="entry name" value="Pre-SET_dom"/>
</dbReference>
<dbReference type="GO" id="GO:0008270">
    <property type="term" value="F:zinc ion binding"/>
    <property type="evidence" value="ECO:0007669"/>
    <property type="project" value="UniProtKB-KW"/>
</dbReference>
<evidence type="ECO:0000256" key="5">
    <source>
        <dbReference type="ARBA" id="ARBA00022691"/>
    </source>
</evidence>
<dbReference type="InterPro" id="IPR036236">
    <property type="entry name" value="Znf_C2H2_sf"/>
</dbReference>
<evidence type="ECO:0000256" key="3">
    <source>
        <dbReference type="ARBA" id="ARBA00022603"/>
    </source>
</evidence>
<dbReference type="PROSITE" id="PS50868">
    <property type="entry name" value="POST_SET"/>
    <property type="match status" value="1"/>
</dbReference>
<dbReference type="InterPro" id="IPR013087">
    <property type="entry name" value="Znf_C2H2_type"/>
</dbReference>
<evidence type="ECO:0000259" key="11">
    <source>
        <dbReference type="PROSITE" id="PS50868"/>
    </source>
</evidence>
<keyword evidence="5" id="KW-0949">S-adenosyl-L-methionine</keyword>
<dbReference type="InterPro" id="IPR001214">
    <property type="entry name" value="SET_dom"/>
</dbReference>
<feature type="region of interest" description="Disordered" evidence="7">
    <location>
        <begin position="70"/>
        <end position="118"/>
    </location>
</feature>
<feature type="region of interest" description="Disordered" evidence="7">
    <location>
        <begin position="926"/>
        <end position="949"/>
    </location>
</feature>